<reference evidence="2 3" key="1">
    <citation type="submission" date="2015-01" db="EMBL/GenBank/DDBJ databases">
        <title>Draft genome sequence of Pedobacter sp. NL19 isolated from sludge of an effluent treatment pond in an abandoned uranium mine.</title>
        <authorList>
            <person name="Santos T."/>
            <person name="Caetano T."/>
            <person name="Covas C."/>
            <person name="Cruz A."/>
            <person name="Mendo S."/>
        </authorList>
    </citation>
    <scope>NUCLEOTIDE SEQUENCE [LARGE SCALE GENOMIC DNA]</scope>
    <source>
        <strain evidence="2 3">NL19</strain>
    </source>
</reference>
<comment type="caution">
    <text evidence="2">The sequence shown here is derived from an EMBL/GenBank/DDBJ whole genome shotgun (WGS) entry which is preliminary data.</text>
</comment>
<accession>A0A0D0FZ35</accession>
<proteinExistence type="predicted"/>
<dbReference type="EMBL" id="JXRA01000029">
    <property type="protein sequence ID" value="KIO77784.1"/>
    <property type="molecule type" value="Genomic_DNA"/>
</dbReference>
<protein>
    <submittedName>
        <fullName evidence="2">Contig29, whole genome shotgun sequence</fullName>
    </submittedName>
</protein>
<evidence type="ECO:0000313" key="3">
    <source>
        <dbReference type="Proteomes" id="UP000032049"/>
    </source>
</evidence>
<dbReference type="AlphaFoldDB" id="A0A0D0FZ35"/>
<sequence>MLNKITHNLTILAAKKILNTNNAQNLSTAKRLVSIIAGAYIFQRGIKCFYKHPVIGIQEAFLGGFLMYDAVKSIKDTYPIKPTDPAEVRRNQIQGNDPNSPVPAFV</sequence>
<feature type="region of interest" description="Disordered" evidence="1">
    <location>
        <begin position="82"/>
        <end position="106"/>
    </location>
</feature>
<dbReference type="OrthoDB" id="772352at2"/>
<dbReference type="RefSeq" id="WP_041880342.1">
    <property type="nucleotide sequence ID" value="NZ_CP157278.1"/>
</dbReference>
<organism evidence="2 3">
    <name type="scientific">Pedobacter lusitanus</name>
    <dbReference type="NCBI Taxonomy" id="1503925"/>
    <lineage>
        <taxon>Bacteria</taxon>
        <taxon>Pseudomonadati</taxon>
        <taxon>Bacteroidota</taxon>
        <taxon>Sphingobacteriia</taxon>
        <taxon>Sphingobacteriales</taxon>
        <taxon>Sphingobacteriaceae</taxon>
        <taxon>Pedobacter</taxon>
    </lineage>
</organism>
<dbReference type="Proteomes" id="UP000032049">
    <property type="component" value="Unassembled WGS sequence"/>
</dbReference>
<dbReference type="STRING" id="1503925.TH53_07635"/>
<keyword evidence="3" id="KW-1185">Reference proteome</keyword>
<evidence type="ECO:0000313" key="2">
    <source>
        <dbReference type="EMBL" id="KIO77784.1"/>
    </source>
</evidence>
<evidence type="ECO:0000256" key="1">
    <source>
        <dbReference type="SAM" id="MobiDB-lite"/>
    </source>
</evidence>
<gene>
    <name evidence="2" type="ORF">TH53_07635</name>
</gene>
<name>A0A0D0FZ35_9SPHI</name>